<organism evidence="1">
    <name type="scientific">marine sediment metagenome</name>
    <dbReference type="NCBI Taxonomy" id="412755"/>
    <lineage>
        <taxon>unclassified sequences</taxon>
        <taxon>metagenomes</taxon>
        <taxon>ecological metagenomes</taxon>
    </lineage>
</organism>
<name>X1LYW9_9ZZZZ</name>
<sequence length="274" mass="31846">MSSSGIHLPSFVYLYNGAETESLNLKEIAEYLESWFKQVKIELREDFFSHYFSHLPPEKKETTADEIARKLAAIKVRQVNRNKSFAQPLEGEVEYERRKLLYSKVKSFGILYDGFELLALLSPLVPEAELSLDHCHIIFTNQLFGTWSENDHRYHARVSVYGFPSLISTTGVVEAPAKPRDFYLKQQLGVSLLTLKEEFKGRFIDYNDPRLTEVMKGNVMQALFFHLTGNPFCKKKNCRLYNAHWQEDLIQAQLTSKNDFCLQHEKILTRLANR</sequence>
<dbReference type="Pfam" id="PF20565">
    <property type="entry name" value="DUF6775"/>
    <property type="match status" value="1"/>
</dbReference>
<accession>X1LYW9</accession>
<gene>
    <name evidence="1" type="ORF">S06H3_12908</name>
</gene>
<protein>
    <submittedName>
        <fullName evidence="1">Uncharacterized protein</fullName>
    </submittedName>
</protein>
<comment type="caution">
    <text evidence="1">The sequence shown here is derived from an EMBL/GenBank/DDBJ whole genome shotgun (WGS) entry which is preliminary data.</text>
</comment>
<evidence type="ECO:0000313" key="1">
    <source>
        <dbReference type="EMBL" id="GAI10986.1"/>
    </source>
</evidence>
<dbReference type="EMBL" id="BARV01006304">
    <property type="protein sequence ID" value="GAI10986.1"/>
    <property type="molecule type" value="Genomic_DNA"/>
</dbReference>
<proteinExistence type="predicted"/>
<reference evidence="1" key="1">
    <citation type="journal article" date="2014" name="Front. Microbiol.">
        <title>High frequency of phylogenetically diverse reductive dehalogenase-homologous genes in deep subseafloor sedimentary metagenomes.</title>
        <authorList>
            <person name="Kawai M."/>
            <person name="Futagami T."/>
            <person name="Toyoda A."/>
            <person name="Takaki Y."/>
            <person name="Nishi S."/>
            <person name="Hori S."/>
            <person name="Arai W."/>
            <person name="Tsubouchi T."/>
            <person name="Morono Y."/>
            <person name="Uchiyama I."/>
            <person name="Ito T."/>
            <person name="Fujiyama A."/>
            <person name="Inagaki F."/>
            <person name="Takami H."/>
        </authorList>
    </citation>
    <scope>NUCLEOTIDE SEQUENCE</scope>
    <source>
        <strain evidence="1">Expedition CK06-06</strain>
    </source>
</reference>
<dbReference type="InterPro" id="IPR046666">
    <property type="entry name" value="DUF6775"/>
</dbReference>
<dbReference type="AlphaFoldDB" id="X1LYW9"/>